<keyword evidence="1" id="KW-0732">Signal</keyword>
<dbReference type="EMBL" id="JACJIQ010000001">
    <property type="protein sequence ID" value="MBA9075658.1"/>
    <property type="molecule type" value="Genomic_DNA"/>
</dbReference>
<gene>
    <name evidence="3" type="ORF">FHS90_000355</name>
</gene>
<dbReference type="AlphaFoldDB" id="A0A839GMI7"/>
<dbReference type="Gene3D" id="3.40.50.1980">
    <property type="entry name" value="Nitrogenase molybdenum iron protein domain"/>
    <property type="match status" value="2"/>
</dbReference>
<evidence type="ECO:0000313" key="3">
    <source>
        <dbReference type="EMBL" id="MBA9075658.1"/>
    </source>
</evidence>
<accession>A0A839GMI7</accession>
<protein>
    <submittedName>
        <fullName evidence="3">ABC-type Fe3+-hydroxamate transport system substrate-binding protein</fullName>
    </submittedName>
</protein>
<dbReference type="PROSITE" id="PS50983">
    <property type="entry name" value="FE_B12_PBP"/>
    <property type="match status" value="1"/>
</dbReference>
<dbReference type="SUPFAM" id="SSF53807">
    <property type="entry name" value="Helical backbone' metal receptor"/>
    <property type="match status" value="1"/>
</dbReference>
<dbReference type="InterPro" id="IPR050902">
    <property type="entry name" value="ABC_Transporter_SBP"/>
</dbReference>
<organism evidence="3 4">
    <name type="scientific">Rufibacter quisquiliarum</name>
    <dbReference type="NCBI Taxonomy" id="1549639"/>
    <lineage>
        <taxon>Bacteria</taxon>
        <taxon>Pseudomonadati</taxon>
        <taxon>Bacteroidota</taxon>
        <taxon>Cytophagia</taxon>
        <taxon>Cytophagales</taxon>
        <taxon>Hymenobacteraceae</taxon>
        <taxon>Rufibacter</taxon>
    </lineage>
</organism>
<dbReference type="RefSeq" id="WP_343049540.1">
    <property type="nucleotide sequence ID" value="NZ_JACJIQ010000001.1"/>
</dbReference>
<reference evidence="3 4" key="1">
    <citation type="submission" date="2020-08" db="EMBL/GenBank/DDBJ databases">
        <title>Genomic Encyclopedia of Type Strains, Phase IV (KMG-IV): sequencing the most valuable type-strain genomes for metagenomic binning, comparative biology and taxonomic classification.</title>
        <authorList>
            <person name="Goeker M."/>
        </authorList>
    </citation>
    <scope>NUCLEOTIDE SEQUENCE [LARGE SCALE GENOMIC DNA]</scope>
    <source>
        <strain evidence="3 4">DSM 29854</strain>
    </source>
</reference>
<sequence>MQFLDQMHRQVDLPQFPERIVSLVPSQTELLFHLGLGDRVVGVTRFCLHPREEVRKKTRVGGTKQFHLEVIDQLAPDLIIGNKEENYQEGIEALAQKYPVWMSDILTLEDSLQMMAWVGEITNTATKAQELVSQLQEHFLQLHPISPRIRTAYFIWRKPYMAVGGENFIDHVLARCGLENVVADMPRYPVITPELLQERAPQLILLSSEPYPFQERHLAEFQQICPDALVKVVDGEMFSWYGSRLLHSVPYLQDLLRQVQQDLPPQ</sequence>
<dbReference type="NCBIfam" id="NF038402">
    <property type="entry name" value="TroA_like"/>
    <property type="match status" value="1"/>
</dbReference>
<name>A0A839GMI7_9BACT</name>
<evidence type="ECO:0000259" key="2">
    <source>
        <dbReference type="PROSITE" id="PS50983"/>
    </source>
</evidence>
<evidence type="ECO:0000256" key="1">
    <source>
        <dbReference type="ARBA" id="ARBA00022729"/>
    </source>
</evidence>
<dbReference type="InterPro" id="IPR054828">
    <property type="entry name" value="Vit_B12_bind_prot"/>
</dbReference>
<dbReference type="Pfam" id="PF01497">
    <property type="entry name" value="Peripla_BP_2"/>
    <property type="match status" value="1"/>
</dbReference>
<dbReference type="InterPro" id="IPR002491">
    <property type="entry name" value="ABC_transptr_periplasmic_BD"/>
</dbReference>
<dbReference type="PANTHER" id="PTHR30535">
    <property type="entry name" value="VITAMIN B12-BINDING PROTEIN"/>
    <property type="match status" value="1"/>
</dbReference>
<keyword evidence="4" id="KW-1185">Reference proteome</keyword>
<proteinExistence type="predicted"/>
<dbReference type="Proteomes" id="UP000563094">
    <property type="component" value="Unassembled WGS sequence"/>
</dbReference>
<dbReference type="PANTHER" id="PTHR30535:SF35">
    <property type="entry name" value="PERIPLASMIC BINDING PROTEIN"/>
    <property type="match status" value="1"/>
</dbReference>
<evidence type="ECO:0000313" key="4">
    <source>
        <dbReference type="Proteomes" id="UP000563094"/>
    </source>
</evidence>
<feature type="domain" description="Fe/B12 periplasmic-binding" evidence="2">
    <location>
        <begin position="19"/>
        <end position="263"/>
    </location>
</feature>
<comment type="caution">
    <text evidence="3">The sequence shown here is derived from an EMBL/GenBank/DDBJ whole genome shotgun (WGS) entry which is preliminary data.</text>
</comment>